<dbReference type="EMBL" id="MGKD01000020">
    <property type="protein sequence ID" value="OGN19359.1"/>
    <property type="molecule type" value="Genomic_DNA"/>
</dbReference>
<reference evidence="1 2" key="1">
    <citation type="journal article" date="2016" name="Nat. Commun.">
        <title>Thousands of microbial genomes shed light on interconnected biogeochemical processes in an aquifer system.</title>
        <authorList>
            <person name="Anantharaman K."/>
            <person name="Brown C.T."/>
            <person name="Hug L.A."/>
            <person name="Sharon I."/>
            <person name="Castelle C.J."/>
            <person name="Probst A.J."/>
            <person name="Thomas B.C."/>
            <person name="Singh A."/>
            <person name="Wilkins M.J."/>
            <person name="Karaoz U."/>
            <person name="Brodie E.L."/>
            <person name="Williams K.H."/>
            <person name="Hubbard S.S."/>
            <person name="Banfield J.F."/>
        </authorList>
    </citation>
    <scope>NUCLEOTIDE SEQUENCE [LARGE SCALE GENOMIC DNA]</scope>
</reference>
<dbReference type="AlphaFoldDB" id="A0A1F8G4A2"/>
<dbReference type="STRING" id="1802689.A3F25_01440"/>
<sequence>MGSKALAVIALLIAIAAGYFSYVSYRKIDALKPASIARTILSMQAEQQLLSSLKGKSRAEQEKAIQNFFEKNKISTISFSSATASNSACDIYLERATLWGETPLGKDYAALYQANCTQ</sequence>
<name>A0A1F8G4A2_9BACT</name>
<accession>A0A1F8G4A2</accession>
<gene>
    <name evidence="1" type="ORF">A3F25_01440</name>
</gene>
<comment type="caution">
    <text evidence="1">The sequence shown here is derived from an EMBL/GenBank/DDBJ whole genome shotgun (WGS) entry which is preliminary data.</text>
</comment>
<dbReference type="Proteomes" id="UP000177478">
    <property type="component" value="Unassembled WGS sequence"/>
</dbReference>
<proteinExistence type="predicted"/>
<evidence type="ECO:0000313" key="1">
    <source>
        <dbReference type="EMBL" id="OGN19359.1"/>
    </source>
</evidence>
<protein>
    <submittedName>
        <fullName evidence="1">Uncharacterized protein</fullName>
    </submittedName>
</protein>
<evidence type="ECO:0000313" key="2">
    <source>
        <dbReference type="Proteomes" id="UP000177478"/>
    </source>
</evidence>
<organism evidence="1 2">
    <name type="scientific">Candidatus Yanofskybacteria bacterium RIFCSPHIGHO2_12_FULL_45_19b</name>
    <dbReference type="NCBI Taxonomy" id="1802689"/>
    <lineage>
        <taxon>Bacteria</taxon>
        <taxon>Candidatus Yanofskyibacteriota</taxon>
    </lineage>
</organism>